<feature type="compositionally biased region" description="Basic and acidic residues" evidence="1">
    <location>
        <begin position="165"/>
        <end position="176"/>
    </location>
</feature>
<dbReference type="EMBL" id="WEID01000093">
    <property type="protein sequence ID" value="KAB8127297.1"/>
    <property type="molecule type" value="Genomic_DNA"/>
</dbReference>
<sequence>MADQYGNITRSNRFSKKRKSTKTLTILYISGFILLVVLIAVLLLGGNDEEAAGTNDQQTENEGSEGNNPNSPENQVILEDDENDESDANSDSTTEEPLVVEVPDEEDENQSSDHDEESNQNGEQNEQNEQANNNNNAETYDVEPAGENVKKAYEGNWQPVGTEQEGPHVTEYDDGSVDRKEMSRAVEVATGIPAGQQITWWAGRAGEDAVEVTVSPDSDESQVYRVHLVWVEEQGWQPTLVEELIENKRN</sequence>
<dbReference type="Pfam" id="PF07423">
    <property type="entry name" value="DUF1510"/>
    <property type="match status" value="1"/>
</dbReference>
<gene>
    <name evidence="4" type="ORF">F9U64_18060</name>
</gene>
<evidence type="ECO:0000313" key="5">
    <source>
        <dbReference type="Proteomes" id="UP000480246"/>
    </source>
</evidence>
<feature type="transmembrane region" description="Helical" evidence="2">
    <location>
        <begin position="23"/>
        <end position="45"/>
    </location>
</feature>
<name>A0A7C8GR63_9BACI</name>
<feature type="region of interest" description="Disordered" evidence="1">
    <location>
        <begin position="52"/>
        <end position="176"/>
    </location>
</feature>
<keyword evidence="2" id="KW-1133">Transmembrane helix</keyword>
<evidence type="ECO:0000256" key="2">
    <source>
        <dbReference type="SAM" id="Phobius"/>
    </source>
</evidence>
<reference evidence="4 5" key="1">
    <citation type="submission" date="2019-10" db="EMBL/GenBank/DDBJ databases">
        <title>Gracilibacillus sp. nov. isolated from rice seeds.</title>
        <authorList>
            <person name="He S."/>
        </authorList>
    </citation>
    <scope>NUCLEOTIDE SEQUENCE [LARGE SCALE GENOMIC DNA]</scope>
    <source>
        <strain evidence="4 5">TD8</strain>
    </source>
</reference>
<feature type="compositionally biased region" description="Low complexity" evidence="1">
    <location>
        <begin position="60"/>
        <end position="74"/>
    </location>
</feature>
<feature type="domain" description="DUF1510" evidence="3">
    <location>
        <begin position="153"/>
        <end position="244"/>
    </location>
</feature>
<dbReference type="Proteomes" id="UP000480246">
    <property type="component" value="Unassembled WGS sequence"/>
</dbReference>
<protein>
    <submittedName>
        <fullName evidence="4">DUF1510 family protein</fullName>
    </submittedName>
</protein>
<comment type="caution">
    <text evidence="4">The sequence shown here is derived from an EMBL/GenBank/DDBJ whole genome shotgun (WGS) entry which is preliminary data.</text>
</comment>
<organism evidence="4 5">
    <name type="scientific">Gracilibacillus oryzae</name>
    <dbReference type="NCBI Taxonomy" id="1672701"/>
    <lineage>
        <taxon>Bacteria</taxon>
        <taxon>Bacillati</taxon>
        <taxon>Bacillota</taxon>
        <taxon>Bacilli</taxon>
        <taxon>Bacillales</taxon>
        <taxon>Bacillaceae</taxon>
        <taxon>Gracilibacillus</taxon>
    </lineage>
</organism>
<keyword evidence="2" id="KW-0812">Transmembrane</keyword>
<proteinExistence type="predicted"/>
<feature type="compositionally biased region" description="Acidic residues" evidence="1">
    <location>
        <begin position="78"/>
        <end position="88"/>
    </location>
</feature>
<dbReference type="InterPro" id="IPR009988">
    <property type="entry name" value="DUF1510"/>
</dbReference>
<dbReference type="OrthoDB" id="2168558at2"/>
<accession>A0A7C8GR63</accession>
<feature type="compositionally biased region" description="Low complexity" evidence="1">
    <location>
        <begin position="119"/>
        <end position="138"/>
    </location>
</feature>
<evidence type="ECO:0000259" key="3">
    <source>
        <dbReference type="Pfam" id="PF07423"/>
    </source>
</evidence>
<keyword evidence="2" id="KW-0472">Membrane</keyword>
<feature type="compositionally biased region" description="Acidic residues" evidence="1">
    <location>
        <begin position="102"/>
        <end position="118"/>
    </location>
</feature>
<evidence type="ECO:0000256" key="1">
    <source>
        <dbReference type="SAM" id="MobiDB-lite"/>
    </source>
</evidence>
<feature type="compositionally biased region" description="Low complexity" evidence="1">
    <location>
        <begin position="89"/>
        <end position="101"/>
    </location>
</feature>
<dbReference type="RefSeq" id="WP_153406288.1">
    <property type="nucleotide sequence ID" value="NZ_ML762443.1"/>
</dbReference>
<keyword evidence="5" id="KW-1185">Reference proteome</keyword>
<dbReference type="AlphaFoldDB" id="A0A7C8GR63"/>
<evidence type="ECO:0000313" key="4">
    <source>
        <dbReference type="EMBL" id="KAB8127297.1"/>
    </source>
</evidence>